<feature type="region of interest" description="Disordered" evidence="1">
    <location>
        <begin position="104"/>
        <end position="164"/>
    </location>
</feature>
<feature type="domain" description="Retroviral polymerase SH3-like" evidence="2">
    <location>
        <begin position="26"/>
        <end position="85"/>
    </location>
</feature>
<dbReference type="OrthoDB" id="2686693at2759"/>
<feature type="compositionally biased region" description="Polar residues" evidence="1">
    <location>
        <begin position="111"/>
        <end position="123"/>
    </location>
</feature>
<organism evidence="3 4">
    <name type="scientific">Puccinia coronata f. sp. avenae</name>
    <dbReference type="NCBI Taxonomy" id="200324"/>
    <lineage>
        <taxon>Eukaryota</taxon>
        <taxon>Fungi</taxon>
        <taxon>Dikarya</taxon>
        <taxon>Basidiomycota</taxon>
        <taxon>Pucciniomycotina</taxon>
        <taxon>Pucciniomycetes</taxon>
        <taxon>Pucciniales</taxon>
        <taxon>Pucciniaceae</taxon>
        <taxon>Puccinia</taxon>
    </lineage>
</organism>
<evidence type="ECO:0000313" key="3">
    <source>
        <dbReference type="EMBL" id="PLW22628.1"/>
    </source>
</evidence>
<reference evidence="3 4" key="1">
    <citation type="submission" date="2017-11" db="EMBL/GenBank/DDBJ databases">
        <title>De novo assembly and phasing of dikaryotic genomes from two isolates of Puccinia coronata f. sp. avenae, the causal agent of oat crown rust.</title>
        <authorList>
            <person name="Miller M.E."/>
            <person name="Zhang Y."/>
            <person name="Omidvar V."/>
            <person name="Sperschneider J."/>
            <person name="Schwessinger B."/>
            <person name="Raley C."/>
            <person name="Palmer J.M."/>
            <person name="Garnica D."/>
            <person name="Upadhyaya N."/>
            <person name="Rathjen J."/>
            <person name="Taylor J.M."/>
            <person name="Park R.F."/>
            <person name="Dodds P.N."/>
            <person name="Hirsch C.D."/>
            <person name="Kianian S.F."/>
            <person name="Figueroa M."/>
        </authorList>
    </citation>
    <scope>NUCLEOTIDE SEQUENCE [LARGE SCALE GENOMIC DNA]</scope>
    <source>
        <strain evidence="3">12NC29</strain>
    </source>
</reference>
<evidence type="ECO:0000259" key="2">
    <source>
        <dbReference type="Pfam" id="PF25597"/>
    </source>
</evidence>
<accession>A0A2N5TB21</accession>
<dbReference type="AlphaFoldDB" id="A0A2N5TB21"/>
<dbReference type="Pfam" id="PF25597">
    <property type="entry name" value="SH3_retrovirus"/>
    <property type="match status" value="1"/>
</dbReference>
<feature type="compositionally biased region" description="Polar residues" evidence="1">
    <location>
        <begin position="136"/>
        <end position="151"/>
    </location>
</feature>
<keyword evidence="4" id="KW-1185">Reference proteome</keyword>
<dbReference type="Proteomes" id="UP000235388">
    <property type="component" value="Unassembled WGS sequence"/>
</dbReference>
<protein>
    <recommendedName>
        <fullName evidence="2">Retroviral polymerase SH3-like domain-containing protein</fullName>
    </recommendedName>
</protein>
<sequence>MWGHAVETSAFLKKVTTTKKNHWDSSAFINIPKAKRESKLSETAKKGILIGYQLGLHNWRILREDMSVDLSHDVTFDKTYYPGISSHTPTGLIAPLDSLSEEFSNVEEPSLASQPVDNPADSSGDSENEVELQLVGSRSPTTCPSDSSSRRNPGRPSTVAVPHQPGFDVVLQPANQKSPSEILSNIDEGNILDTCWRAHMAIVNRNFDLNVQFFLAGAQFFDQKSEAPKSYSKAMKSPESANWAKAVVSEFSTMDRLAVWKIVNIPPGANLLGTV</sequence>
<proteinExistence type="predicted"/>
<evidence type="ECO:0000313" key="4">
    <source>
        <dbReference type="Proteomes" id="UP000235388"/>
    </source>
</evidence>
<comment type="caution">
    <text evidence="3">The sequence shown here is derived from an EMBL/GenBank/DDBJ whole genome shotgun (WGS) entry which is preliminary data.</text>
</comment>
<evidence type="ECO:0000256" key="1">
    <source>
        <dbReference type="SAM" id="MobiDB-lite"/>
    </source>
</evidence>
<gene>
    <name evidence="3" type="ORF">PCANC_28188</name>
</gene>
<name>A0A2N5TB21_9BASI</name>
<dbReference type="InterPro" id="IPR057670">
    <property type="entry name" value="SH3_retrovirus"/>
</dbReference>
<dbReference type="EMBL" id="PGCJ01000751">
    <property type="protein sequence ID" value="PLW22628.1"/>
    <property type="molecule type" value="Genomic_DNA"/>
</dbReference>